<dbReference type="SUPFAM" id="SSF51430">
    <property type="entry name" value="NAD(P)-linked oxidoreductase"/>
    <property type="match status" value="1"/>
</dbReference>
<reference evidence="4" key="1">
    <citation type="journal article" date="2020" name="Microbiol. Resour. Announc.">
        <title>Draft Genome Sequences of Thiorhodococcus mannitoliphagus and Thiorhodococcus minor, Purple Sulfur Photosynthetic Bacteria in the Gammaproteobacterial Family Chromatiaceae.</title>
        <authorList>
            <person name="Aviles F.A."/>
            <person name="Meyer T.E."/>
            <person name="Kyndt J.A."/>
        </authorList>
    </citation>
    <scope>NUCLEOTIDE SEQUENCE [LARGE SCALE GENOMIC DNA]</scope>
    <source>
        <strain evidence="4">DSM 18266</strain>
    </source>
</reference>
<organism evidence="3 4">
    <name type="scientific">Thiorhodococcus mannitoliphagus</name>
    <dbReference type="NCBI Taxonomy" id="329406"/>
    <lineage>
        <taxon>Bacteria</taxon>
        <taxon>Pseudomonadati</taxon>
        <taxon>Pseudomonadota</taxon>
        <taxon>Gammaproteobacteria</taxon>
        <taxon>Chromatiales</taxon>
        <taxon>Chromatiaceae</taxon>
        <taxon>Thiorhodococcus</taxon>
    </lineage>
</organism>
<keyword evidence="1" id="KW-0732">Signal</keyword>
<dbReference type="AlphaFoldDB" id="A0A6P1E4T1"/>
<reference evidence="3 4" key="2">
    <citation type="submission" date="2020-02" db="EMBL/GenBank/DDBJ databases">
        <title>Genome sequences of Thiorhodococcus mannitoliphagus and Thiorhodococcus minor, purple sulfur photosynthetic bacteria in the gammaproteobacterial family, Chromatiaceae.</title>
        <authorList>
            <person name="Aviles F.A."/>
            <person name="Meyer T.E."/>
            <person name="Kyndt J.A."/>
        </authorList>
    </citation>
    <scope>NUCLEOTIDE SEQUENCE [LARGE SCALE GENOMIC DNA]</scope>
    <source>
        <strain evidence="3 4">DSM 18266</strain>
    </source>
</reference>
<feature type="domain" description="NADP-dependent oxidoreductase" evidence="2">
    <location>
        <begin position="50"/>
        <end position="296"/>
    </location>
</feature>
<evidence type="ECO:0000313" key="4">
    <source>
        <dbReference type="Proteomes" id="UP000471640"/>
    </source>
</evidence>
<evidence type="ECO:0000313" key="3">
    <source>
        <dbReference type="EMBL" id="NEX22645.1"/>
    </source>
</evidence>
<proteinExistence type="predicted"/>
<dbReference type="CDD" id="cd19095">
    <property type="entry name" value="AKR_PA4992-like"/>
    <property type="match status" value="1"/>
</dbReference>
<gene>
    <name evidence="3" type="ORF">G3480_20440</name>
</gene>
<keyword evidence="4" id="KW-1185">Reference proteome</keyword>
<evidence type="ECO:0000259" key="2">
    <source>
        <dbReference type="Pfam" id="PF00248"/>
    </source>
</evidence>
<dbReference type="InterPro" id="IPR036812">
    <property type="entry name" value="NAD(P)_OxRdtase_dom_sf"/>
</dbReference>
<comment type="caution">
    <text evidence="3">The sequence shown here is derived from an EMBL/GenBank/DDBJ whole genome shotgun (WGS) entry which is preliminary data.</text>
</comment>
<dbReference type="EMBL" id="JAAIJR010000114">
    <property type="protein sequence ID" value="NEX22645.1"/>
    <property type="molecule type" value="Genomic_DNA"/>
</dbReference>
<evidence type="ECO:0000256" key="1">
    <source>
        <dbReference type="SAM" id="SignalP"/>
    </source>
</evidence>
<dbReference type="PANTHER" id="PTHR43312:SF1">
    <property type="entry name" value="NADP-DEPENDENT OXIDOREDUCTASE DOMAIN-CONTAINING PROTEIN"/>
    <property type="match status" value="1"/>
</dbReference>
<sequence>MARMNRRSLIKLFAAAAATATTWRLGGAATPDRQPVRKPIPSSNEALTVIGMGTWQSFNVGSDRPLRDARTEVLRAFFAGGGQLVDSSPMYGSSQDVLGDALDQLGHPEQCFSADKVWTRDGDQTRAQTEISAAKWRTRRFDLLQVHNLLSWEAHLETLADMKASGEVRYIGVTTSHGRRHRELEQVMRSQALDFVQLTYNPVDREVETRLLPLARERGIAVIANRPFRGGSLVDTLQRSGGPLPAWAAEVGCHNWPQLVLKWIVSHPAVTCAIPATTRVDHMQENMGAAIGDLPDAKLRARMLAAIQAA</sequence>
<dbReference type="Proteomes" id="UP000471640">
    <property type="component" value="Unassembled WGS sequence"/>
</dbReference>
<accession>A0A6P1E4T1</accession>
<dbReference type="InterPro" id="IPR023210">
    <property type="entry name" value="NADP_OxRdtase_dom"/>
</dbReference>
<dbReference type="PANTHER" id="PTHR43312">
    <property type="entry name" value="D-THREO-ALDOSE 1-DEHYDROGENASE"/>
    <property type="match status" value="1"/>
</dbReference>
<feature type="signal peptide" evidence="1">
    <location>
        <begin position="1"/>
        <end position="20"/>
    </location>
</feature>
<dbReference type="Gene3D" id="3.20.20.100">
    <property type="entry name" value="NADP-dependent oxidoreductase domain"/>
    <property type="match status" value="1"/>
</dbReference>
<dbReference type="InterPro" id="IPR053135">
    <property type="entry name" value="AKR2_Oxidoreductase"/>
</dbReference>
<dbReference type="Pfam" id="PF00248">
    <property type="entry name" value="Aldo_ket_red"/>
    <property type="match status" value="1"/>
</dbReference>
<name>A0A6P1E4T1_9GAMM</name>
<feature type="chain" id="PRO_5026905058" evidence="1">
    <location>
        <begin position="21"/>
        <end position="310"/>
    </location>
</feature>
<protein>
    <submittedName>
        <fullName evidence="3">Aldo/keto reductase</fullName>
    </submittedName>
</protein>